<feature type="domain" description="DUF4376" evidence="2">
    <location>
        <begin position="102"/>
        <end position="210"/>
    </location>
</feature>
<name>A0A1H9UIL2_9GAMM</name>
<evidence type="ECO:0000259" key="2">
    <source>
        <dbReference type="Pfam" id="PF14301"/>
    </source>
</evidence>
<evidence type="ECO:0000313" key="4">
    <source>
        <dbReference type="Proteomes" id="UP000198505"/>
    </source>
</evidence>
<keyword evidence="4" id="KW-1185">Reference proteome</keyword>
<proteinExistence type="predicted"/>
<evidence type="ECO:0000256" key="1">
    <source>
        <dbReference type="SAM" id="MobiDB-lite"/>
    </source>
</evidence>
<evidence type="ECO:0000313" key="3">
    <source>
        <dbReference type="EMBL" id="SES09285.1"/>
    </source>
</evidence>
<dbReference type="Pfam" id="PF14301">
    <property type="entry name" value="DUF4376"/>
    <property type="match status" value="1"/>
</dbReference>
<organism evidence="3 4">
    <name type="scientific">Vreelandella subterranea</name>
    <dbReference type="NCBI Taxonomy" id="416874"/>
    <lineage>
        <taxon>Bacteria</taxon>
        <taxon>Pseudomonadati</taxon>
        <taxon>Pseudomonadota</taxon>
        <taxon>Gammaproteobacteria</taxon>
        <taxon>Oceanospirillales</taxon>
        <taxon>Halomonadaceae</taxon>
        <taxon>Vreelandella</taxon>
    </lineage>
</organism>
<dbReference type="AlphaFoldDB" id="A0A1H9UIL2"/>
<dbReference type="STRING" id="416874.SAMN04487958_10710"/>
<dbReference type="RefSeq" id="WP_092827839.1">
    <property type="nucleotide sequence ID" value="NZ_FOGS01000007.1"/>
</dbReference>
<sequence length="226" mass="25843">MRIYDINPNDDTIINPKGRPAPIDPMRRTPRIPQGATISKPPTTSEHEAARWSHERWEVVPDWRGHVYWTEDGQRHEITELGIEPPEDALNEAPPMPLSDLAEQKRREINTARDTELVKGLPYEIAGEQDVVQTRPQDQINLLGLRAKAEAAREEGITEQVMKFRGQKNVTRYLTPNDMYALTTAALAHIEEIYDHSWERKDAIKVALEAEDRDGIEAVEWNGNQP</sequence>
<dbReference type="EMBL" id="FOGS01000007">
    <property type="protein sequence ID" value="SES09285.1"/>
    <property type="molecule type" value="Genomic_DNA"/>
</dbReference>
<dbReference type="InterPro" id="IPR025484">
    <property type="entry name" value="DUF4376"/>
</dbReference>
<protein>
    <recommendedName>
        <fullName evidence="2">DUF4376 domain-containing protein</fullName>
    </recommendedName>
</protein>
<accession>A0A1H9UIL2</accession>
<feature type="region of interest" description="Disordered" evidence="1">
    <location>
        <begin position="16"/>
        <end position="50"/>
    </location>
</feature>
<gene>
    <name evidence="3" type="ORF">SAMN04487958_10710</name>
</gene>
<dbReference type="Proteomes" id="UP000198505">
    <property type="component" value="Unassembled WGS sequence"/>
</dbReference>
<reference evidence="4" key="1">
    <citation type="submission" date="2016-10" db="EMBL/GenBank/DDBJ databases">
        <authorList>
            <person name="Varghese N."/>
            <person name="Submissions S."/>
        </authorList>
    </citation>
    <scope>NUCLEOTIDE SEQUENCE [LARGE SCALE GENOMIC DNA]</scope>
    <source>
        <strain evidence="4">CGMCC 1.6495</strain>
    </source>
</reference>